<evidence type="ECO:0000259" key="8">
    <source>
        <dbReference type="PROSITE" id="PS51722"/>
    </source>
</evidence>
<dbReference type="SUPFAM" id="SSF54980">
    <property type="entry name" value="EF-G C-terminal domain-like"/>
    <property type="match status" value="2"/>
</dbReference>
<keyword evidence="4 7" id="KW-0648">Protein biosynthesis</keyword>
<evidence type="ECO:0000313" key="9">
    <source>
        <dbReference type="EMBL" id="MFC5170558.1"/>
    </source>
</evidence>
<dbReference type="PANTHER" id="PTHR43512">
    <property type="entry name" value="TRANSLATION FACTOR GUF1-RELATED"/>
    <property type="match status" value="1"/>
</dbReference>
<dbReference type="InterPro" id="IPR006297">
    <property type="entry name" value="EF-4"/>
</dbReference>
<feature type="domain" description="Tr-type G" evidence="8">
    <location>
        <begin position="17"/>
        <end position="203"/>
    </location>
</feature>
<evidence type="ECO:0000256" key="6">
    <source>
        <dbReference type="ARBA" id="ARBA00023136"/>
    </source>
</evidence>
<dbReference type="PROSITE" id="PS00301">
    <property type="entry name" value="G_TR_1"/>
    <property type="match status" value="1"/>
</dbReference>
<dbReference type="Proteomes" id="UP001596208">
    <property type="component" value="Unassembled WGS sequence"/>
</dbReference>
<evidence type="ECO:0000256" key="3">
    <source>
        <dbReference type="ARBA" id="ARBA00022801"/>
    </source>
</evidence>
<dbReference type="InterPro" id="IPR035654">
    <property type="entry name" value="LepA_IV"/>
</dbReference>
<comment type="similarity">
    <text evidence="1 7">Belongs to the TRAFAC class translation factor GTPase superfamily. Classic translation factor GTPase family. LepA subfamily.</text>
</comment>
<keyword evidence="9" id="KW-0251">Elongation factor</keyword>
<dbReference type="RefSeq" id="WP_053928572.1">
    <property type="nucleotide sequence ID" value="NZ_JBFADZ010000013.1"/>
</dbReference>
<dbReference type="InterPro" id="IPR000795">
    <property type="entry name" value="T_Tr_GTP-bd_dom"/>
</dbReference>
<comment type="subcellular location">
    <subcellularLocation>
        <location evidence="7">Cell membrane</location>
        <topology evidence="7">Peripheral membrane protein</topology>
        <orientation evidence="7">Cytoplasmic side</orientation>
    </subcellularLocation>
</comment>
<reference evidence="10" key="1">
    <citation type="journal article" date="2019" name="Int. J. Syst. Evol. Microbiol.">
        <title>The Global Catalogue of Microorganisms (GCM) 10K type strain sequencing project: providing services to taxonomists for standard genome sequencing and annotation.</title>
        <authorList>
            <consortium name="The Broad Institute Genomics Platform"/>
            <consortium name="The Broad Institute Genome Sequencing Center for Infectious Disease"/>
            <person name="Wu L."/>
            <person name="Ma J."/>
        </authorList>
    </citation>
    <scope>NUCLEOTIDE SEQUENCE [LARGE SCALE GENOMIC DNA]</scope>
    <source>
        <strain evidence="10">CGMCC 4.1721</strain>
    </source>
</reference>
<dbReference type="Gene3D" id="2.40.30.10">
    <property type="entry name" value="Translation factors"/>
    <property type="match status" value="1"/>
</dbReference>
<dbReference type="Pfam" id="PF00009">
    <property type="entry name" value="GTP_EFTU"/>
    <property type="match status" value="1"/>
</dbReference>
<evidence type="ECO:0000256" key="2">
    <source>
        <dbReference type="ARBA" id="ARBA00022741"/>
    </source>
</evidence>
<evidence type="ECO:0000256" key="1">
    <source>
        <dbReference type="ARBA" id="ARBA00005454"/>
    </source>
</evidence>
<dbReference type="NCBIfam" id="TIGR01393">
    <property type="entry name" value="lepA"/>
    <property type="match status" value="1"/>
</dbReference>
<dbReference type="InterPro" id="IPR035647">
    <property type="entry name" value="EFG_III/V"/>
</dbReference>
<dbReference type="GO" id="GO:0016787">
    <property type="term" value="F:hydrolase activity"/>
    <property type="evidence" value="ECO:0007669"/>
    <property type="project" value="UniProtKB-KW"/>
</dbReference>
<dbReference type="Pfam" id="PF03144">
    <property type="entry name" value="GTP_EFTU_D2"/>
    <property type="match status" value="1"/>
</dbReference>
<organism evidence="9 10">
    <name type="scientific">Streptomyces mutomycini</name>
    <dbReference type="NCBI Taxonomy" id="284036"/>
    <lineage>
        <taxon>Bacteria</taxon>
        <taxon>Bacillati</taxon>
        <taxon>Actinomycetota</taxon>
        <taxon>Actinomycetes</taxon>
        <taxon>Kitasatosporales</taxon>
        <taxon>Streptomycetaceae</taxon>
        <taxon>Streptomyces</taxon>
    </lineage>
</organism>
<accession>A0ABW0B084</accession>
<dbReference type="NCBIfam" id="TIGR00231">
    <property type="entry name" value="small_GTP"/>
    <property type="match status" value="1"/>
</dbReference>
<keyword evidence="7" id="KW-1003">Cell membrane</keyword>
<feature type="binding site" evidence="7">
    <location>
        <begin position="150"/>
        <end position="153"/>
    </location>
    <ligand>
        <name>GTP</name>
        <dbReference type="ChEBI" id="CHEBI:37565"/>
    </ligand>
</feature>
<dbReference type="InterPro" id="IPR027417">
    <property type="entry name" value="P-loop_NTPase"/>
</dbReference>
<dbReference type="InterPro" id="IPR005225">
    <property type="entry name" value="Small_GTP-bd"/>
</dbReference>
<name>A0ABW0B084_9ACTN</name>
<dbReference type="InterPro" id="IPR031157">
    <property type="entry name" value="G_TR_CS"/>
</dbReference>
<proteinExistence type="inferred from homology"/>
<evidence type="ECO:0000313" key="10">
    <source>
        <dbReference type="Proteomes" id="UP001596208"/>
    </source>
</evidence>
<dbReference type="Gene3D" id="3.30.70.240">
    <property type="match status" value="1"/>
</dbReference>
<dbReference type="CDD" id="cd03699">
    <property type="entry name" value="EF4_II"/>
    <property type="match status" value="1"/>
</dbReference>
<dbReference type="InterPro" id="IPR038363">
    <property type="entry name" value="LepA_C_sf"/>
</dbReference>
<keyword evidence="5 7" id="KW-0342">GTP-binding</keyword>
<dbReference type="Gene3D" id="3.30.70.870">
    <property type="entry name" value="Elongation Factor G (Translational Gtpase), domain 3"/>
    <property type="match status" value="1"/>
</dbReference>
<dbReference type="CDD" id="cd16260">
    <property type="entry name" value="EF4_III"/>
    <property type="match status" value="1"/>
</dbReference>
<keyword evidence="3 7" id="KW-0378">Hydrolase</keyword>
<comment type="function">
    <text evidence="7">Required for accurate and efficient protein synthesis under certain stress conditions. May act as a fidelity factor of the translation reaction, by catalyzing a one-codon backward translocation of tRNAs on improperly translocated ribosomes. Back-translocation proceeds from a post-translocation (POST) complex to a pre-translocation (PRE) complex, thus giving elongation factor G a second chance to translocate the tRNAs correctly. Binds to ribosomes in a GTP-dependent manner.</text>
</comment>
<dbReference type="Pfam" id="PF06421">
    <property type="entry name" value="LepA_C"/>
    <property type="match status" value="1"/>
</dbReference>
<evidence type="ECO:0000256" key="5">
    <source>
        <dbReference type="ARBA" id="ARBA00023134"/>
    </source>
</evidence>
<dbReference type="SUPFAM" id="SSF50447">
    <property type="entry name" value="Translation proteins"/>
    <property type="match status" value="1"/>
</dbReference>
<dbReference type="InterPro" id="IPR009000">
    <property type="entry name" value="Transl_B-barrel_sf"/>
</dbReference>
<dbReference type="Pfam" id="PF00679">
    <property type="entry name" value="EFG_C"/>
    <property type="match status" value="1"/>
</dbReference>
<gene>
    <name evidence="7 9" type="primary">lepA</name>
    <name evidence="9" type="ORF">ACFPRK_08115</name>
</gene>
<dbReference type="EC" id="3.6.5.n1" evidence="7"/>
<dbReference type="EMBL" id="JBHSKI010000002">
    <property type="protein sequence ID" value="MFC5170558.1"/>
    <property type="molecule type" value="Genomic_DNA"/>
</dbReference>
<dbReference type="CDD" id="cd01890">
    <property type="entry name" value="LepA"/>
    <property type="match status" value="1"/>
</dbReference>
<dbReference type="GO" id="GO:0003746">
    <property type="term" value="F:translation elongation factor activity"/>
    <property type="evidence" value="ECO:0007669"/>
    <property type="project" value="UniProtKB-KW"/>
</dbReference>
<keyword evidence="6 7" id="KW-0472">Membrane</keyword>
<dbReference type="SMART" id="SM00838">
    <property type="entry name" value="EFG_C"/>
    <property type="match status" value="1"/>
</dbReference>
<dbReference type="Gene3D" id="3.30.70.2570">
    <property type="entry name" value="Elongation factor 4, C-terminal domain"/>
    <property type="match status" value="1"/>
</dbReference>
<dbReference type="InterPro" id="IPR000640">
    <property type="entry name" value="EFG_V-like"/>
</dbReference>
<dbReference type="SUPFAM" id="SSF52540">
    <property type="entry name" value="P-loop containing nucleoside triphosphate hydrolases"/>
    <property type="match status" value="1"/>
</dbReference>
<comment type="caution">
    <text evidence="9">The sequence shown here is derived from an EMBL/GenBank/DDBJ whole genome shotgun (WGS) entry which is preliminary data.</text>
</comment>
<dbReference type="HAMAP" id="MF_00071">
    <property type="entry name" value="LepA"/>
    <property type="match status" value="1"/>
</dbReference>
<dbReference type="PROSITE" id="PS51722">
    <property type="entry name" value="G_TR_2"/>
    <property type="match status" value="1"/>
</dbReference>
<feature type="binding site" evidence="7">
    <location>
        <begin position="29"/>
        <end position="34"/>
    </location>
    <ligand>
        <name>GTP</name>
        <dbReference type="ChEBI" id="CHEBI:37565"/>
    </ligand>
</feature>
<dbReference type="InterPro" id="IPR004161">
    <property type="entry name" value="EFTu-like_2"/>
</dbReference>
<dbReference type="Gene3D" id="3.40.50.300">
    <property type="entry name" value="P-loop containing nucleotide triphosphate hydrolases"/>
    <property type="match status" value="1"/>
</dbReference>
<protein>
    <recommendedName>
        <fullName evidence="7">Elongation factor 4</fullName>
        <shortName evidence="7">EF-4</shortName>
        <ecNumber evidence="7">3.6.5.n1</ecNumber>
    </recommendedName>
    <alternativeName>
        <fullName evidence="7">Ribosomal back-translocase LepA</fullName>
    </alternativeName>
</protein>
<comment type="catalytic activity">
    <reaction evidence="7">
        <text>GTP + H2O = GDP + phosphate + H(+)</text>
        <dbReference type="Rhea" id="RHEA:19669"/>
        <dbReference type="ChEBI" id="CHEBI:15377"/>
        <dbReference type="ChEBI" id="CHEBI:15378"/>
        <dbReference type="ChEBI" id="CHEBI:37565"/>
        <dbReference type="ChEBI" id="CHEBI:43474"/>
        <dbReference type="ChEBI" id="CHEBI:58189"/>
        <dbReference type="EC" id="3.6.5.n1"/>
    </reaction>
</comment>
<dbReference type="CDD" id="cd03709">
    <property type="entry name" value="lepA_C"/>
    <property type="match status" value="1"/>
</dbReference>
<keyword evidence="10" id="KW-1185">Reference proteome</keyword>
<dbReference type="PANTHER" id="PTHR43512:SF4">
    <property type="entry name" value="TRANSLATION FACTOR GUF1 HOMOLOG, CHLOROPLASTIC"/>
    <property type="match status" value="1"/>
</dbReference>
<keyword evidence="2 7" id="KW-0547">Nucleotide-binding</keyword>
<evidence type="ECO:0000256" key="7">
    <source>
        <dbReference type="HAMAP-Rule" id="MF_00071"/>
    </source>
</evidence>
<sequence>MPATPTNVPEPSRTDPALIRNFCIIAHIDHGKSTLADRMLQLTGVVDQRQMRAQYLDRMDIERERGITIKSQAVRLPWAPTEGEDKGATHVLNMIDTPGHVDFTYEVSRSLAACEGTVLLVDAAQGIEAQTLANLYLAMENDLTIVPVLNKIDLPAAQPEKFSEELANLIGCQPEDVLKVSAKTGVGVDALLNRVVRDVPAPVGRADAAARAMIFDSVYDAYRGVVTYVRVVDGQLNKRERIKMMSTGATHELLEIGVSSPEMTPSDGIGVGEVGYIITGVKDVRQSKVGDTITSLNKGATEALGGYKDPKPMVFSGLYPLDGSDYPDLREALDKLQLNDAALVYEPETSAALGFGFRVGFLGLLHLDVVRERLEREFGLELIATAPNVVYRVEMEDGAEHIVTNPSEFPEGKIDKVHEPVVRATVLAPSEFIGAIMELCQNRRGTLLGMDYLSEDRVEIRYTLPLAEIVFDFFDQLKSKTRGYASLDYEPTGEQSAQLVKVDILLHGDKVDAFSAVTHKDKAYAYGVRLVAKLQKLIPRQNFEVPIQAAIGSRVIARETVRAIRKDVLAKCYGGDISRKRKLLEKQKEGKKRMKMVGNVEVPQDAFITVLSTDDSAGEAKGKK</sequence>
<dbReference type="PRINTS" id="PR00315">
    <property type="entry name" value="ELONGATNFCT"/>
</dbReference>
<dbReference type="InterPro" id="IPR013842">
    <property type="entry name" value="LepA_CTD"/>
</dbReference>
<evidence type="ECO:0000256" key="4">
    <source>
        <dbReference type="ARBA" id="ARBA00022917"/>
    </source>
</evidence>